<gene>
    <name evidence="3" type="ORF">Mco01_29820</name>
</gene>
<dbReference type="PANTHER" id="PTHR11510">
    <property type="entry name" value="MYO-INOSITOL-1 PHOSPHATE SYNTHASE"/>
    <property type="match status" value="1"/>
</dbReference>
<dbReference type="Pfam" id="PF01658">
    <property type="entry name" value="Inos-1-P_synth"/>
    <property type="match status" value="1"/>
</dbReference>
<dbReference type="PIRSF" id="PIRSF015578">
    <property type="entry name" value="Myoinos-ppht_syn"/>
    <property type="match status" value="1"/>
</dbReference>
<dbReference type="Pfam" id="PF07994">
    <property type="entry name" value="NAD_binding_5"/>
    <property type="match status" value="1"/>
</dbReference>
<evidence type="ECO:0000313" key="3">
    <source>
        <dbReference type="EMBL" id="GIH39982.1"/>
    </source>
</evidence>
<sequence>MRTGVWLVGARGSVAVTTVVGAAALARGLRPPVGCVTDSPQFSSVPLPAYGDLVFGGHDVAGVPLRERAERLALDGVVPAGLPAAVADDLDAAEARVRPGVDGADRRSQAEQVAGLAADLAAFREREGLGAVVVVNVSSTEPPAEPHPATADLALLDEALAAGVDALPVSSRYAYAALSAGCAYVDFTPSRGARLVALDQLALRRGVPYGGSDGKTGETLLKTALAPMFATRALRVTSWSGTNLLGGGDGATLADPAAAASKIDSKERVLQALLGHPVSGGVHIHNVPEMGEWKTAWDHVTFQGFLGTPMRMQFTWEGCDSALAAPLVLDLARLTARALAAGRRGCLPELAFFFKDPAGTQVHGLDEQHRMLVAWAAGLASGHAPA</sequence>
<feature type="domain" description="Myo-inositol-1-phosphate synthase GAPDH-like" evidence="2">
    <location>
        <begin position="217"/>
        <end position="321"/>
    </location>
</feature>
<dbReference type="RefSeq" id="WP_204057452.1">
    <property type="nucleotide sequence ID" value="NZ_BAAAGP010000011.1"/>
</dbReference>
<dbReference type="InterPro" id="IPR036291">
    <property type="entry name" value="NAD(P)-bd_dom_sf"/>
</dbReference>
<evidence type="ECO:0000313" key="4">
    <source>
        <dbReference type="Proteomes" id="UP000603904"/>
    </source>
</evidence>
<protein>
    <submittedName>
        <fullName evidence="3">Myo-inositol-1-phosphate synthase</fullName>
    </submittedName>
</protein>
<reference evidence="3 4" key="1">
    <citation type="submission" date="2021-01" db="EMBL/GenBank/DDBJ databases">
        <title>Whole genome shotgun sequence of Microbispora corallina NBRC 16416.</title>
        <authorList>
            <person name="Komaki H."/>
            <person name="Tamura T."/>
        </authorList>
    </citation>
    <scope>NUCLEOTIDE SEQUENCE [LARGE SCALE GENOMIC DNA]</scope>
    <source>
        <strain evidence="3 4">NBRC 16416</strain>
    </source>
</reference>
<dbReference type="EMBL" id="BOOC01000011">
    <property type="protein sequence ID" value="GIH39982.1"/>
    <property type="molecule type" value="Genomic_DNA"/>
</dbReference>
<accession>A0ABQ4FYW3</accession>
<dbReference type="InterPro" id="IPR002587">
    <property type="entry name" value="Myo-inos-1-P_Synthase"/>
</dbReference>
<dbReference type="InterPro" id="IPR013021">
    <property type="entry name" value="Myo-inos-1-P_Synthase_GAPDH"/>
</dbReference>
<evidence type="ECO:0000256" key="1">
    <source>
        <dbReference type="ARBA" id="ARBA00010813"/>
    </source>
</evidence>
<evidence type="ECO:0000259" key="2">
    <source>
        <dbReference type="Pfam" id="PF01658"/>
    </source>
</evidence>
<dbReference type="Gene3D" id="3.30.360.10">
    <property type="entry name" value="Dihydrodipicolinate Reductase, domain 2"/>
    <property type="match status" value="1"/>
</dbReference>
<dbReference type="Proteomes" id="UP000603904">
    <property type="component" value="Unassembled WGS sequence"/>
</dbReference>
<comment type="caution">
    <text evidence="3">The sequence shown here is derived from an EMBL/GenBank/DDBJ whole genome shotgun (WGS) entry which is preliminary data.</text>
</comment>
<organism evidence="3 4">
    <name type="scientific">Microbispora corallina</name>
    <dbReference type="NCBI Taxonomy" id="83302"/>
    <lineage>
        <taxon>Bacteria</taxon>
        <taxon>Bacillati</taxon>
        <taxon>Actinomycetota</taxon>
        <taxon>Actinomycetes</taxon>
        <taxon>Streptosporangiales</taxon>
        <taxon>Streptosporangiaceae</taxon>
        <taxon>Microbispora</taxon>
    </lineage>
</organism>
<dbReference type="Gene3D" id="3.40.50.720">
    <property type="entry name" value="NAD(P)-binding Rossmann-like Domain"/>
    <property type="match status" value="1"/>
</dbReference>
<keyword evidence="4" id="KW-1185">Reference proteome</keyword>
<name>A0ABQ4FYW3_9ACTN</name>
<comment type="similarity">
    <text evidence="1">Belongs to the myo-inositol 1-phosphate synthase family.</text>
</comment>
<dbReference type="SUPFAM" id="SSF51735">
    <property type="entry name" value="NAD(P)-binding Rossmann-fold domains"/>
    <property type="match status" value="1"/>
</dbReference>
<dbReference type="SUPFAM" id="SSF55347">
    <property type="entry name" value="Glyceraldehyde-3-phosphate dehydrogenase-like, C-terminal domain"/>
    <property type="match status" value="1"/>
</dbReference>
<proteinExistence type="inferred from homology"/>